<comment type="caution">
    <text evidence="2">The sequence shown here is derived from an EMBL/GenBank/DDBJ whole genome shotgun (WGS) entry which is preliminary data.</text>
</comment>
<keyword evidence="3" id="KW-1185">Reference proteome</keyword>
<dbReference type="InterPro" id="IPR001810">
    <property type="entry name" value="F-box_dom"/>
</dbReference>
<dbReference type="Gene3D" id="1.20.1280.50">
    <property type="match status" value="1"/>
</dbReference>
<feature type="domain" description="F-box" evidence="1">
    <location>
        <begin position="37"/>
        <end position="73"/>
    </location>
</feature>
<dbReference type="OrthoDB" id="2407683at2759"/>
<gene>
    <name evidence="2" type="ORF">BGZ65_002934</name>
</gene>
<proteinExistence type="predicted"/>
<reference evidence="2" key="1">
    <citation type="journal article" date="2020" name="Fungal Divers.">
        <title>Resolving the Mortierellaceae phylogeny through synthesis of multi-gene phylogenetics and phylogenomics.</title>
        <authorList>
            <person name="Vandepol N."/>
            <person name="Liber J."/>
            <person name="Desiro A."/>
            <person name="Na H."/>
            <person name="Kennedy M."/>
            <person name="Barry K."/>
            <person name="Grigoriev I.V."/>
            <person name="Miller A.N."/>
            <person name="O'Donnell K."/>
            <person name="Stajich J.E."/>
            <person name="Bonito G."/>
        </authorList>
    </citation>
    <scope>NUCLEOTIDE SEQUENCE</scope>
    <source>
        <strain evidence="2">MES-2147</strain>
    </source>
</reference>
<sequence>MRLEGRLDVDSTHALIRELFHHLGFVMQSAHPLKILEIVSYVASYVRKRDLTACALVSKTWYQAFNPSIWYDISWEPRRQFLPKAIHRHIQLKKGNLGPEIPESCLNGPRIWVFTDPILYFGALYLDFVT</sequence>
<dbReference type="InterPro" id="IPR036047">
    <property type="entry name" value="F-box-like_dom_sf"/>
</dbReference>
<protein>
    <recommendedName>
        <fullName evidence="1">F-box domain-containing protein</fullName>
    </recommendedName>
</protein>
<dbReference type="Pfam" id="PF12937">
    <property type="entry name" value="F-box-like"/>
    <property type="match status" value="1"/>
</dbReference>
<accession>A0A9P6M304</accession>
<dbReference type="SUPFAM" id="SSF81383">
    <property type="entry name" value="F-box domain"/>
    <property type="match status" value="1"/>
</dbReference>
<name>A0A9P6M304_9FUNG</name>
<dbReference type="AlphaFoldDB" id="A0A9P6M304"/>
<organism evidence="2 3">
    <name type="scientific">Modicella reniformis</name>
    <dbReference type="NCBI Taxonomy" id="1440133"/>
    <lineage>
        <taxon>Eukaryota</taxon>
        <taxon>Fungi</taxon>
        <taxon>Fungi incertae sedis</taxon>
        <taxon>Mucoromycota</taxon>
        <taxon>Mortierellomycotina</taxon>
        <taxon>Mortierellomycetes</taxon>
        <taxon>Mortierellales</taxon>
        <taxon>Mortierellaceae</taxon>
        <taxon>Modicella</taxon>
    </lineage>
</organism>
<evidence type="ECO:0000259" key="1">
    <source>
        <dbReference type="Pfam" id="PF12937"/>
    </source>
</evidence>
<evidence type="ECO:0000313" key="2">
    <source>
        <dbReference type="EMBL" id="KAF9963491.1"/>
    </source>
</evidence>
<dbReference type="Proteomes" id="UP000749646">
    <property type="component" value="Unassembled WGS sequence"/>
</dbReference>
<dbReference type="EMBL" id="JAAAHW010006286">
    <property type="protein sequence ID" value="KAF9963491.1"/>
    <property type="molecule type" value="Genomic_DNA"/>
</dbReference>
<evidence type="ECO:0000313" key="3">
    <source>
        <dbReference type="Proteomes" id="UP000749646"/>
    </source>
</evidence>